<evidence type="ECO:0000259" key="3">
    <source>
        <dbReference type="Pfam" id="PF09992"/>
    </source>
</evidence>
<dbReference type="OrthoDB" id="5515706at2"/>
<protein>
    <submittedName>
        <fullName evidence="4">Uncharacterized protein YigE, DUF2233 family</fullName>
    </submittedName>
</protein>
<gene>
    <name evidence="4" type="ORF">SAMN02745193_01040</name>
</gene>
<dbReference type="STRING" id="198312.SAMN02745193_01040"/>
<evidence type="ECO:0000256" key="2">
    <source>
        <dbReference type="SAM" id="SignalP"/>
    </source>
</evidence>
<feature type="region of interest" description="Disordered" evidence="1">
    <location>
        <begin position="26"/>
        <end position="54"/>
    </location>
</feature>
<dbReference type="InterPro" id="IPR018711">
    <property type="entry name" value="NAGPA"/>
</dbReference>
<sequence>MIRAAALAASLLLALAACSDPPAGEPVVRAHLDGSTPPEEIVPPAPTPTPTPSVAAVDSACRSAVFEEVPITHCIADPATHRIAMANAPAGGQPFGSLAAFAASADAATIAFAINGGIYGDDLKAIGYYVENGERLSELNRSDGDGNFYMKPNGVFFGTGGTWRVLASDAFFATVSDRPQFGTQSGPMLVVDGKLHPAIQENGPSRAIRNGVGVDQTGRAHFVIADAPLSFGQLARYFRDELKVSNALYLDGQVSALWDPANEQQGGRMDGGRVGPIIVVTKREGAAQ</sequence>
<accession>A0A1M7S5W6</accession>
<feature type="domain" description="Phosphodiester glycosidase" evidence="3">
    <location>
        <begin position="110"/>
        <end position="256"/>
    </location>
</feature>
<feature type="signal peptide" evidence="2">
    <location>
        <begin position="1"/>
        <end position="19"/>
    </location>
</feature>
<dbReference type="Pfam" id="PF09992">
    <property type="entry name" value="NAGPA"/>
    <property type="match status" value="1"/>
</dbReference>
<organism evidence="4 5">
    <name type="scientific">Erythrobacter sanguineus</name>
    <dbReference type="NCBI Taxonomy" id="198312"/>
    <lineage>
        <taxon>Bacteria</taxon>
        <taxon>Pseudomonadati</taxon>
        <taxon>Pseudomonadota</taxon>
        <taxon>Alphaproteobacteria</taxon>
        <taxon>Sphingomonadales</taxon>
        <taxon>Erythrobacteraceae</taxon>
        <taxon>Erythrobacter/Porphyrobacter group</taxon>
        <taxon>Erythrobacter</taxon>
    </lineage>
</organism>
<dbReference type="EMBL" id="FRDF01000005">
    <property type="protein sequence ID" value="SHN53841.1"/>
    <property type="molecule type" value="Genomic_DNA"/>
</dbReference>
<dbReference type="Proteomes" id="UP000184391">
    <property type="component" value="Unassembled WGS sequence"/>
</dbReference>
<evidence type="ECO:0000256" key="1">
    <source>
        <dbReference type="SAM" id="MobiDB-lite"/>
    </source>
</evidence>
<reference evidence="5" key="1">
    <citation type="submission" date="2016-12" db="EMBL/GenBank/DDBJ databases">
        <authorList>
            <person name="Varghese N."/>
            <person name="Submissions S."/>
        </authorList>
    </citation>
    <scope>NUCLEOTIDE SEQUENCE [LARGE SCALE GENOMIC DNA]</scope>
    <source>
        <strain evidence="5">DSM 11032</strain>
    </source>
</reference>
<evidence type="ECO:0000313" key="5">
    <source>
        <dbReference type="Proteomes" id="UP000184391"/>
    </source>
</evidence>
<dbReference type="AlphaFoldDB" id="A0A1M7S5W6"/>
<feature type="compositionally biased region" description="Pro residues" evidence="1">
    <location>
        <begin position="40"/>
        <end position="51"/>
    </location>
</feature>
<dbReference type="PROSITE" id="PS51257">
    <property type="entry name" value="PROKAR_LIPOPROTEIN"/>
    <property type="match status" value="1"/>
</dbReference>
<dbReference type="RefSeq" id="WP_072673601.1">
    <property type="nucleotide sequence ID" value="NZ_FRDF01000005.1"/>
</dbReference>
<evidence type="ECO:0000313" key="4">
    <source>
        <dbReference type="EMBL" id="SHN53841.1"/>
    </source>
</evidence>
<feature type="chain" id="PRO_5013246654" evidence="2">
    <location>
        <begin position="20"/>
        <end position="288"/>
    </location>
</feature>
<keyword evidence="5" id="KW-1185">Reference proteome</keyword>
<name>A0A1M7S5W6_9SPHN</name>
<keyword evidence="2" id="KW-0732">Signal</keyword>
<proteinExistence type="predicted"/>